<reference evidence="3" key="1">
    <citation type="submission" date="2019-10" db="EMBL/GenBank/DDBJ databases">
        <title>Streptomyces sp. nov., a novel actinobacterium isolated from alkaline environment.</title>
        <authorList>
            <person name="Golinska P."/>
        </authorList>
    </citation>
    <scope>NUCLEOTIDE SEQUENCE [LARGE SCALE GENOMIC DNA]</scope>
    <source>
        <strain evidence="3">DSM 42118</strain>
    </source>
</reference>
<accession>A0A7W3TER3</accession>
<dbReference type="InterPro" id="IPR053141">
    <property type="entry name" value="Mycobact_SerProt_Inhib_Rv3364c"/>
</dbReference>
<organism evidence="2 3">
    <name type="scientific">Streptomyces alkaliphilus</name>
    <dbReference type="NCBI Taxonomy" id="1472722"/>
    <lineage>
        <taxon>Bacteria</taxon>
        <taxon>Bacillati</taxon>
        <taxon>Actinomycetota</taxon>
        <taxon>Actinomycetes</taxon>
        <taxon>Kitasatosporales</taxon>
        <taxon>Streptomycetaceae</taxon>
        <taxon>Streptomyces</taxon>
    </lineage>
</organism>
<dbReference type="PANTHER" id="PTHR36222:SF1">
    <property type="entry name" value="SERINE PROTEASE INHIBITOR RV3364C"/>
    <property type="match status" value="1"/>
</dbReference>
<dbReference type="AlphaFoldDB" id="A0A7W3TER3"/>
<evidence type="ECO:0000313" key="2">
    <source>
        <dbReference type="EMBL" id="MBB0245437.1"/>
    </source>
</evidence>
<dbReference type="InterPro" id="IPR004942">
    <property type="entry name" value="Roadblock/LAMTOR2_dom"/>
</dbReference>
<keyword evidence="3" id="KW-1185">Reference proteome</keyword>
<dbReference type="SUPFAM" id="SSF103196">
    <property type="entry name" value="Roadblock/LC7 domain"/>
    <property type="match status" value="1"/>
</dbReference>
<protein>
    <submittedName>
        <fullName evidence="2">Roadblock/LC7 domain-containing protein</fullName>
    </submittedName>
</protein>
<dbReference type="OrthoDB" id="4568655at2"/>
<dbReference type="RefSeq" id="WP_143617693.1">
    <property type="nucleotide sequence ID" value="NZ_VJYJ02000056.1"/>
</dbReference>
<comment type="caution">
    <text evidence="2">The sequence shown here is derived from an EMBL/GenBank/DDBJ whole genome shotgun (WGS) entry which is preliminary data.</text>
</comment>
<dbReference type="Pfam" id="PF03259">
    <property type="entry name" value="Robl_LC7"/>
    <property type="match status" value="1"/>
</dbReference>
<dbReference type="PANTHER" id="PTHR36222">
    <property type="entry name" value="SERINE PROTEASE INHIBITOR RV3364C"/>
    <property type="match status" value="1"/>
</dbReference>
<proteinExistence type="predicted"/>
<name>A0A7W3TER3_9ACTN</name>
<dbReference type="Gene3D" id="3.30.450.30">
    <property type="entry name" value="Dynein light chain 2a, cytoplasmic"/>
    <property type="match status" value="1"/>
</dbReference>
<evidence type="ECO:0000259" key="1">
    <source>
        <dbReference type="SMART" id="SM00960"/>
    </source>
</evidence>
<sequence length="138" mass="14101">MKSASTTSLASLGWILDEHIMTQPGVRSALVLTADGLPGAVSRDLERDLAERTAASVSGLQSLGRAVAEFAGCAGEQHELLMIQYGGGCLLMMAAGEGTYLAVATDPDADISIITGEMARAVSRLGRELGVAPRGGAA</sequence>
<dbReference type="Proteomes" id="UP000538929">
    <property type="component" value="Unassembled WGS sequence"/>
</dbReference>
<feature type="domain" description="Roadblock/LAMTOR2" evidence="1">
    <location>
        <begin position="13"/>
        <end position="105"/>
    </location>
</feature>
<dbReference type="SMART" id="SM00960">
    <property type="entry name" value="Robl_LC7"/>
    <property type="match status" value="1"/>
</dbReference>
<evidence type="ECO:0000313" key="3">
    <source>
        <dbReference type="Proteomes" id="UP000538929"/>
    </source>
</evidence>
<dbReference type="EMBL" id="VKHT01000491">
    <property type="protein sequence ID" value="MBB0245437.1"/>
    <property type="molecule type" value="Genomic_DNA"/>
</dbReference>
<gene>
    <name evidence="2" type="ORF">FNQ90_15340</name>
</gene>